<keyword evidence="2" id="KW-1185">Reference proteome</keyword>
<protein>
    <submittedName>
        <fullName evidence="1">Uncharacterized protein</fullName>
    </submittedName>
</protein>
<evidence type="ECO:0000313" key="1">
    <source>
        <dbReference type="EMBL" id="EJF77626.1"/>
    </source>
</evidence>
<organism evidence="1 2">
    <name type="scientific">Bartonella birtlesii LL-WM9</name>
    <dbReference type="NCBI Taxonomy" id="1094552"/>
    <lineage>
        <taxon>Bacteria</taxon>
        <taxon>Pseudomonadati</taxon>
        <taxon>Pseudomonadota</taxon>
        <taxon>Alphaproteobacteria</taxon>
        <taxon>Hyphomicrobiales</taxon>
        <taxon>Bartonellaceae</taxon>
        <taxon>Bartonella</taxon>
    </lineage>
</organism>
<sequence length="40" mass="4784">MLTPFGKTLRKLRIDHSERLLDMTEKLDISGSIFIFCRDW</sequence>
<reference evidence="1 2" key="1">
    <citation type="submission" date="2012-03" db="EMBL/GenBank/DDBJ databases">
        <title>The Genome Sequence of Bartonella birtlesii LL-WM9.</title>
        <authorList>
            <consortium name="The Broad Institute Genome Sequencing Platform"/>
            <consortium name="The Broad Institute Genome Sequencing Center for Infectious Disease"/>
            <person name="Feldgarden M."/>
            <person name="Kirby J."/>
            <person name="Kosoy M."/>
            <person name="Birtles R."/>
            <person name="Probert W.S."/>
            <person name="Chiaraviglio L."/>
            <person name="Young S.K."/>
            <person name="Zeng Q."/>
            <person name="Gargeya S."/>
            <person name="Fitzgerald M."/>
            <person name="Haas B."/>
            <person name="Abouelleil A."/>
            <person name="Alvarado L."/>
            <person name="Arachchi H.M."/>
            <person name="Berlin A."/>
            <person name="Chapman S.B."/>
            <person name="Gearin G."/>
            <person name="Goldberg J."/>
            <person name="Griggs A."/>
            <person name="Gujja S."/>
            <person name="Hansen M."/>
            <person name="Heiman D."/>
            <person name="Howarth C."/>
            <person name="Larimer J."/>
            <person name="Lui A."/>
            <person name="MacDonald P.J.P."/>
            <person name="McCowen C."/>
            <person name="Montmayeur A."/>
            <person name="Murphy C."/>
            <person name="Neiman D."/>
            <person name="Pearson M."/>
            <person name="Priest M."/>
            <person name="Roberts A."/>
            <person name="Saif S."/>
            <person name="Shea T."/>
            <person name="Sisk P."/>
            <person name="Stolte C."/>
            <person name="Sykes S."/>
            <person name="Wortman J."/>
            <person name="Nusbaum C."/>
            <person name="Birren B."/>
        </authorList>
    </citation>
    <scope>NUCLEOTIDE SEQUENCE [LARGE SCALE GENOMIC DNA]</scope>
    <source>
        <strain evidence="1 2">LL-WM9</strain>
    </source>
</reference>
<proteinExistence type="predicted"/>
<dbReference type="PATRIC" id="fig|1094552.3.peg.531"/>
<comment type="caution">
    <text evidence="1">The sequence shown here is derived from an EMBL/GenBank/DDBJ whole genome shotgun (WGS) entry which is preliminary data.</text>
</comment>
<evidence type="ECO:0000313" key="2">
    <source>
        <dbReference type="Proteomes" id="UP000008748"/>
    </source>
</evidence>
<name>J0PY72_9HYPH</name>
<dbReference type="Proteomes" id="UP000008748">
    <property type="component" value="Unassembled WGS sequence"/>
</dbReference>
<dbReference type="EMBL" id="AIMC01000003">
    <property type="protein sequence ID" value="EJF77626.1"/>
    <property type="molecule type" value="Genomic_DNA"/>
</dbReference>
<gene>
    <name evidence="1" type="ORF">ME7_00510</name>
</gene>
<dbReference type="AlphaFoldDB" id="J0PY72"/>
<accession>J0PY72</accession>
<dbReference type="HOGENOM" id="CLU_3285492_0_0_5"/>